<evidence type="ECO:0000256" key="1">
    <source>
        <dbReference type="ARBA" id="ARBA00004120"/>
    </source>
</evidence>
<dbReference type="InterPro" id="IPR018799">
    <property type="entry name" value="TRAF3IP1"/>
</dbReference>
<keyword evidence="13" id="KW-1185">Reference proteome</keyword>
<feature type="region of interest" description="Disordered" evidence="10">
    <location>
        <begin position="125"/>
        <end position="192"/>
    </location>
</feature>
<comment type="similarity">
    <text evidence="8">Belongs to the TRAF3IP1 family.</text>
</comment>
<evidence type="ECO:0000259" key="11">
    <source>
        <dbReference type="Pfam" id="PF10243"/>
    </source>
</evidence>
<evidence type="ECO:0000256" key="10">
    <source>
        <dbReference type="SAM" id="MobiDB-lite"/>
    </source>
</evidence>
<dbReference type="InterPro" id="IPR042576">
    <property type="entry name" value="TRAF3IP1_N_sf"/>
</dbReference>
<dbReference type="GO" id="GO:0070507">
    <property type="term" value="P:regulation of microtubule cytoskeleton organization"/>
    <property type="evidence" value="ECO:0007669"/>
    <property type="project" value="TreeGrafter"/>
</dbReference>
<keyword evidence="3" id="KW-0963">Cytoplasm</keyword>
<evidence type="ECO:0000256" key="7">
    <source>
        <dbReference type="ARBA" id="ARBA00023273"/>
    </source>
</evidence>
<evidence type="ECO:0000313" key="13">
    <source>
        <dbReference type="Proteomes" id="UP000192257"/>
    </source>
</evidence>
<gene>
    <name evidence="12" type="ORF">TM35_000172060</name>
</gene>
<name>A0A1X0NUE7_9TRYP</name>
<comment type="subcellular location">
    <subcellularLocation>
        <location evidence="2">Cytoplasm</location>
        <location evidence="2">Cytoskeleton</location>
        <location evidence="2">Cilium axoneme</location>
    </subcellularLocation>
    <subcellularLocation>
        <location evidence="1">Cytoplasm</location>
        <location evidence="1">Cytoskeleton</location>
        <location evidence="1">Cilium basal body</location>
    </subcellularLocation>
</comment>
<dbReference type="EMBL" id="NBCO01000017">
    <property type="protein sequence ID" value="ORC88334.1"/>
    <property type="molecule type" value="Genomic_DNA"/>
</dbReference>
<keyword evidence="7" id="KW-0966">Cell projection</keyword>
<dbReference type="Pfam" id="PF10243">
    <property type="entry name" value="MIP-T3"/>
    <property type="match status" value="1"/>
</dbReference>
<proteinExistence type="inferred from homology"/>
<dbReference type="GO" id="GO:0008017">
    <property type="term" value="F:microtubule binding"/>
    <property type="evidence" value="ECO:0007669"/>
    <property type="project" value="InterPro"/>
</dbReference>
<dbReference type="VEuPathDB" id="TriTrypDB:TM35_000172060"/>
<keyword evidence="6" id="KW-0206">Cytoskeleton</keyword>
<dbReference type="PANTHER" id="PTHR31363">
    <property type="entry name" value="TRAF3-INTERACTING PROTEIN 1"/>
    <property type="match status" value="1"/>
</dbReference>
<evidence type="ECO:0000256" key="9">
    <source>
        <dbReference type="SAM" id="Coils"/>
    </source>
</evidence>
<dbReference type="InterPro" id="IPR040468">
    <property type="entry name" value="TRAF3IP1_N"/>
</dbReference>
<dbReference type="GO" id="GO:0042073">
    <property type="term" value="P:intraciliary transport"/>
    <property type="evidence" value="ECO:0007669"/>
    <property type="project" value="TreeGrafter"/>
</dbReference>
<dbReference type="OrthoDB" id="10258914at2759"/>
<evidence type="ECO:0000256" key="6">
    <source>
        <dbReference type="ARBA" id="ARBA00023212"/>
    </source>
</evidence>
<evidence type="ECO:0000256" key="4">
    <source>
        <dbReference type="ARBA" id="ARBA00022794"/>
    </source>
</evidence>
<accession>A0A1X0NUE7</accession>
<keyword evidence="5 9" id="KW-0175">Coiled coil</keyword>
<dbReference type="GO" id="GO:0030992">
    <property type="term" value="C:intraciliary transport particle B"/>
    <property type="evidence" value="ECO:0007669"/>
    <property type="project" value="TreeGrafter"/>
</dbReference>
<evidence type="ECO:0000256" key="8">
    <source>
        <dbReference type="ARBA" id="ARBA00043971"/>
    </source>
</evidence>
<dbReference type="GO" id="GO:0036064">
    <property type="term" value="C:ciliary basal body"/>
    <property type="evidence" value="ECO:0007669"/>
    <property type="project" value="TreeGrafter"/>
</dbReference>
<protein>
    <submittedName>
        <fullName evidence="12">Putative TRAF3-interacting protein 1-like</fullName>
    </submittedName>
</protein>
<dbReference type="GO" id="GO:0005930">
    <property type="term" value="C:axoneme"/>
    <property type="evidence" value="ECO:0007669"/>
    <property type="project" value="UniProtKB-SubCell"/>
</dbReference>
<feature type="coiled-coil region" evidence="9">
    <location>
        <begin position="250"/>
        <end position="284"/>
    </location>
</feature>
<evidence type="ECO:0000313" key="12">
    <source>
        <dbReference type="EMBL" id="ORC88334.1"/>
    </source>
</evidence>
<evidence type="ECO:0000256" key="5">
    <source>
        <dbReference type="ARBA" id="ARBA00023054"/>
    </source>
</evidence>
<dbReference type="AlphaFoldDB" id="A0A1X0NUE7"/>
<feature type="domain" description="TRAF3-interacting protein 1 N-terminal" evidence="11">
    <location>
        <begin position="9"/>
        <end position="116"/>
    </location>
</feature>
<dbReference type="RefSeq" id="XP_028882400.1">
    <property type="nucleotide sequence ID" value="XM_029026285.1"/>
</dbReference>
<evidence type="ECO:0000256" key="3">
    <source>
        <dbReference type="ARBA" id="ARBA00022490"/>
    </source>
</evidence>
<keyword evidence="4" id="KW-0970">Cilium biogenesis/degradation</keyword>
<dbReference type="Proteomes" id="UP000192257">
    <property type="component" value="Unassembled WGS sequence"/>
</dbReference>
<dbReference type="Gene3D" id="1.10.418.50">
    <property type="entry name" value="Microtubule-binding protein MIP-T3"/>
    <property type="match status" value="1"/>
</dbReference>
<sequence>MGDEEVDFWTPTIEAFAPLQLDGPELTPKLLKRPPFRFIADIVTSINTRFAAYDHIFRPDQLDAASIDTKEKKIEYLTTLVKYVGSLLGQKIDVNVKKIVSGSEPEKTNAFLRCLALAVGYAQQDKARRLQSPPPQQQQQQEQQEPPPQQQQGENQITTTMPTTSESGPEMAERQSLPRRISNASEKASNKAVAMHDSTELFKKISNYGYLNLDQVQSVKEVGQSIVDMFSDLQKNKVETQPSSLPVDALETAIKRQIEVIKQVDSLEEENNSVIEKLEVLLSS</sequence>
<dbReference type="PANTHER" id="PTHR31363:SF1">
    <property type="entry name" value="TRAF3-INTERACTING PROTEIN 1 N-TERMINAL DOMAIN-CONTAINING PROTEIN"/>
    <property type="match status" value="1"/>
</dbReference>
<reference evidence="12 13" key="1">
    <citation type="submission" date="2017-03" db="EMBL/GenBank/DDBJ databases">
        <title>An alternative strategy for trypanosome survival in the mammalian bloodstream revealed through genome and transcriptome analysis of the ubiquitous bovine parasite Trypanosoma (Megatrypanum) theileri.</title>
        <authorList>
            <person name="Kelly S."/>
            <person name="Ivens A."/>
            <person name="Mott A."/>
            <person name="O'Neill E."/>
            <person name="Emms D."/>
            <person name="Macleod O."/>
            <person name="Voorheis P."/>
            <person name="Matthews J."/>
            <person name="Matthews K."/>
            <person name="Carrington M."/>
        </authorList>
    </citation>
    <scope>NUCLEOTIDE SEQUENCE [LARGE SCALE GENOMIC DNA]</scope>
    <source>
        <strain evidence="12">Edinburgh</strain>
    </source>
</reference>
<comment type="caution">
    <text evidence="12">The sequence shown here is derived from an EMBL/GenBank/DDBJ whole genome shotgun (WGS) entry which is preliminary data.</text>
</comment>
<organism evidence="12 13">
    <name type="scientific">Trypanosoma theileri</name>
    <dbReference type="NCBI Taxonomy" id="67003"/>
    <lineage>
        <taxon>Eukaryota</taxon>
        <taxon>Discoba</taxon>
        <taxon>Euglenozoa</taxon>
        <taxon>Kinetoplastea</taxon>
        <taxon>Metakinetoplastina</taxon>
        <taxon>Trypanosomatida</taxon>
        <taxon>Trypanosomatidae</taxon>
        <taxon>Trypanosoma</taxon>
    </lineage>
</organism>
<dbReference type="STRING" id="67003.A0A1X0NUE7"/>
<dbReference type="GeneID" id="39986065"/>
<dbReference type="GO" id="GO:0060271">
    <property type="term" value="P:cilium assembly"/>
    <property type="evidence" value="ECO:0007669"/>
    <property type="project" value="TreeGrafter"/>
</dbReference>
<feature type="compositionally biased region" description="Polar residues" evidence="10">
    <location>
        <begin position="153"/>
        <end position="167"/>
    </location>
</feature>
<evidence type="ECO:0000256" key="2">
    <source>
        <dbReference type="ARBA" id="ARBA00004430"/>
    </source>
</evidence>